<protein>
    <submittedName>
        <fullName evidence="1">Uncharacterized protein</fullName>
    </submittedName>
</protein>
<proteinExistence type="predicted"/>
<dbReference type="Proteomes" id="UP000319783">
    <property type="component" value="Unassembled WGS sequence"/>
</dbReference>
<name>A0A533QBR9_9BACT</name>
<dbReference type="EMBL" id="SULG01000026">
    <property type="protein sequence ID" value="TLD42177.1"/>
    <property type="molecule type" value="Genomic_DNA"/>
</dbReference>
<reference evidence="1 2" key="1">
    <citation type="submission" date="2019-04" db="EMBL/GenBank/DDBJ databases">
        <title>Genome of a novel bacterium Candidatus Jettenia ecosi reconstructed from metagenome of an anammox bioreactor.</title>
        <authorList>
            <person name="Mardanov A.V."/>
            <person name="Beletsky A.V."/>
            <person name="Ravin N.V."/>
            <person name="Botchkova E.A."/>
            <person name="Litti Y.V."/>
            <person name="Nozhevnikova A.N."/>
        </authorList>
    </citation>
    <scope>NUCLEOTIDE SEQUENCE [LARGE SCALE GENOMIC DNA]</scope>
    <source>
        <strain evidence="1">J2</strain>
    </source>
</reference>
<sequence length="112" mass="12558">MEEFYAHSANSEGQRHKLACHVKEVARLANKFAAGELAYWEGLWHYVRKHHPAFQDYLRKCEAEPGRSHRGSAHKSDGALLTLRNLEPLSFLITGYHGMVIDQGIAGGTSVQ</sequence>
<evidence type="ECO:0000313" key="2">
    <source>
        <dbReference type="Proteomes" id="UP000319783"/>
    </source>
</evidence>
<accession>A0A533QBR9</accession>
<organism evidence="1 2">
    <name type="scientific">Candidatus Jettenia ecosi</name>
    <dbReference type="NCBI Taxonomy" id="2494326"/>
    <lineage>
        <taxon>Bacteria</taxon>
        <taxon>Pseudomonadati</taxon>
        <taxon>Planctomycetota</taxon>
        <taxon>Candidatus Brocadiia</taxon>
        <taxon>Candidatus Brocadiales</taxon>
        <taxon>Candidatus Brocadiaceae</taxon>
        <taxon>Candidatus Jettenia</taxon>
    </lineage>
</organism>
<comment type="caution">
    <text evidence="1">The sequence shown here is derived from an EMBL/GenBank/DDBJ whole genome shotgun (WGS) entry which is preliminary data.</text>
</comment>
<dbReference type="AlphaFoldDB" id="A0A533QBR9"/>
<gene>
    <name evidence="1" type="ORF">JETT_1575</name>
</gene>
<evidence type="ECO:0000313" key="1">
    <source>
        <dbReference type="EMBL" id="TLD42177.1"/>
    </source>
</evidence>